<reference evidence="1 2" key="1">
    <citation type="journal article" date="2009" name="Stand. Genomic Sci.">
        <title>Complete genome sequence of Desulfotomaculum acetoxidans type strain (5575).</title>
        <authorList>
            <person name="Spring S."/>
            <person name="Lapidus A."/>
            <person name="Schroder M."/>
            <person name="Gleim D."/>
            <person name="Sims D."/>
            <person name="Meincke L."/>
            <person name="Glavina Del Rio T."/>
            <person name="Tice H."/>
            <person name="Copeland A."/>
            <person name="Cheng J.F."/>
            <person name="Lucas S."/>
            <person name="Chen F."/>
            <person name="Nolan M."/>
            <person name="Bruce D."/>
            <person name="Goodwin L."/>
            <person name="Pitluck S."/>
            <person name="Ivanova N."/>
            <person name="Mavromatis K."/>
            <person name="Mikhailova N."/>
            <person name="Pati A."/>
            <person name="Chen A."/>
            <person name="Palaniappan K."/>
            <person name="Land M."/>
            <person name="Hauser L."/>
            <person name="Chang Y.J."/>
            <person name="Jeffries C.D."/>
            <person name="Chain P."/>
            <person name="Saunders E."/>
            <person name="Brettin T."/>
            <person name="Detter J.C."/>
            <person name="Goker M."/>
            <person name="Bristow J."/>
            <person name="Eisen J.A."/>
            <person name="Markowitz V."/>
            <person name="Hugenholtz P."/>
            <person name="Kyrpides N.C."/>
            <person name="Klenk H.P."/>
            <person name="Han C."/>
        </authorList>
    </citation>
    <scope>NUCLEOTIDE SEQUENCE [LARGE SCALE GENOMIC DNA]</scope>
    <source>
        <strain evidence="2">ATCC 49208 / DSM 771 / VKM B-1644</strain>
    </source>
</reference>
<dbReference type="Proteomes" id="UP000002217">
    <property type="component" value="Chromosome"/>
</dbReference>
<sequence length="40" mass="4792">MSVIGELSNFQKKYLIYMSAAIVAEQWKHERKEIIKEKHN</sequence>
<dbReference type="EMBL" id="CP001720">
    <property type="protein sequence ID" value="ACV63369.1"/>
    <property type="molecule type" value="Genomic_DNA"/>
</dbReference>
<keyword evidence="2" id="KW-1185">Reference proteome</keyword>
<proteinExistence type="predicted"/>
<protein>
    <submittedName>
        <fullName evidence="1">Uncharacterized protein</fullName>
    </submittedName>
</protein>
<dbReference type="AlphaFoldDB" id="C8W0X3"/>
<gene>
    <name evidence="1" type="ordered locus">Dtox_2576</name>
</gene>
<organism evidence="1 2">
    <name type="scientific">Desulfofarcimen acetoxidans (strain ATCC 49208 / DSM 771 / KCTC 5769 / VKM B-1644 / 5575)</name>
    <name type="common">Desulfotomaculum acetoxidans</name>
    <dbReference type="NCBI Taxonomy" id="485916"/>
    <lineage>
        <taxon>Bacteria</taxon>
        <taxon>Bacillati</taxon>
        <taxon>Bacillota</taxon>
        <taxon>Clostridia</taxon>
        <taxon>Eubacteriales</taxon>
        <taxon>Peptococcaceae</taxon>
        <taxon>Desulfofarcimen</taxon>
    </lineage>
</organism>
<name>C8W0X3_DESAS</name>
<dbReference type="KEGG" id="dae:Dtox_2576"/>
<accession>C8W0X3</accession>
<evidence type="ECO:0000313" key="2">
    <source>
        <dbReference type="Proteomes" id="UP000002217"/>
    </source>
</evidence>
<dbReference type="HOGENOM" id="CLU_3288424_0_0_9"/>
<evidence type="ECO:0000313" key="1">
    <source>
        <dbReference type="EMBL" id="ACV63369.1"/>
    </source>
</evidence>